<dbReference type="InParanoid" id="A0A165JJA9"/>
<dbReference type="Proteomes" id="UP000077266">
    <property type="component" value="Unassembled WGS sequence"/>
</dbReference>
<keyword evidence="2" id="KW-1185">Reference proteome</keyword>
<accession>A0A165JJA9</accession>
<proteinExistence type="predicted"/>
<gene>
    <name evidence="1" type="ORF">EXIGLDRAFT_494274</name>
</gene>
<reference evidence="1 2" key="1">
    <citation type="journal article" date="2016" name="Mol. Biol. Evol.">
        <title>Comparative Genomics of Early-Diverging Mushroom-Forming Fungi Provides Insights into the Origins of Lignocellulose Decay Capabilities.</title>
        <authorList>
            <person name="Nagy L.G."/>
            <person name="Riley R."/>
            <person name="Tritt A."/>
            <person name="Adam C."/>
            <person name="Daum C."/>
            <person name="Floudas D."/>
            <person name="Sun H."/>
            <person name="Yadav J.S."/>
            <person name="Pangilinan J."/>
            <person name="Larsson K.H."/>
            <person name="Matsuura K."/>
            <person name="Barry K."/>
            <person name="Labutti K."/>
            <person name="Kuo R."/>
            <person name="Ohm R.A."/>
            <person name="Bhattacharya S.S."/>
            <person name="Shirouzu T."/>
            <person name="Yoshinaga Y."/>
            <person name="Martin F.M."/>
            <person name="Grigoriev I.V."/>
            <person name="Hibbett D.S."/>
        </authorList>
    </citation>
    <scope>NUCLEOTIDE SEQUENCE [LARGE SCALE GENOMIC DNA]</scope>
    <source>
        <strain evidence="1 2">HHB12029</strain>
    </source>
</reference>
<evidence type="ECO:0000313" key="1">
    <source>
        <dbReference type="EMBL" id="KZV94926.1"/>
    </source>
</evidence>
<sequence length="109" mass="12352">MRCAASVRTPRQIDSFLPSQLPTSVACIFPPEHGSVEGTCTAARLDRKIRIEDNAGYIWWAPERQLRTVPEVAMSEKPRARARASPTFELIRSVRERTGKRVHRLIPAE</sequence>
<dbReference type="AlphaFoldDB" id="A0A165JJA9"/>
<protein>
    <submittedName>
        <fullName evidence="1">Uncharacterized protein</fullName>
    </submittedName>
</protein>
<dbReference type="PROSITE" id="PS51257">
    <property type="entry name" value="PROKAR_LIPOPROTEIN"/>
    <property type="match status" value="1"/>
</dbReference>
<evidence type="ECO:0000313" key="2">
    <source>
        <dbReference type="Proteomes" id="UP000077266"/>
    </source>
</evidence>
<name>A0A165JJA9_EXIGL</name>
<organism evidence="1 2">
    <name type="scientific">Exidia glandulosa HHB12029</name>
    <dbReference type="NCBI Taxonomy" id="1314781"/>
    <lineage>
        <taxon>Eukaryota</taxon>
        <taxon>Fungi</taxon>
        <taxon>Dikarya</taxon>
        <taxon>Basidiomycota</taxon>
        <taxon>Agaricomycotina</taxon>
        <taxon>Agaricomycetes</taxon>
        <taxon>Auriculariales</taxon>
        <taxon>Exidiaceae</taxon>
        <taxon>Exidia</taxon>
    </lineage>
</organism>
<dbReference type="EMBL" id="KV425965">
    <property type="protein sequence ID" value="KZV94926.1"/>
    <property type="molecule type" value="Genomic_DNA"/>
</dbReference>